<dbReference type="AlphaFoldDB" id="A0AAD3HG14"/>
<dbReference type="Gene3D" id="3.80.10.10">
    <property type="entry name" value="Ribonuclease Inhibitor"/>
    <property type="match status" value="1"/>
</dbReference>
<sequence length="268" mass="30728">MRVQTEEWRRFVPGVRMYKGKKTLFYNGENLWDTWTGEFLVYDKEEQLSWEVIIILPGVEVISEATFLDCENIEAVIMSDTVKRIEQKAFEYCESLSYISLSRNLEFIGYRAFNSCVSLTSIFIPPSCTEIVTGAFACCEKLIILHVPQDTELGQSVITDTALIRSSLFETYTNDHGIYDDSNNEVNDLIKNINGDTDEHALHRACSSFNPLDEVIFEVVKRQGIKAIYRKNELGITPLQYLQENPFADISQIALMKRYVLDLMGEVV</sequence>
<evidence type="ECO:0000313" key="1">
    <source>
        <dbReference type="EMBL" id="GFH61864.1"/>
    </source>
</evidence>
<dbReference type="InterPro" id="IPR032675">
    <property type="entry name" value="LRR_dom_sf"/>
</dbReference>
<dbReference type="SUPFAM" id="SSF52058">
    <property type="entry name" value="L domain-like"/>
    <property type="match status" value="1"/>
</dbReference>
<dbReference type="InterPro" id="IPR026906">
    <property type="entry name" value="LRR_5"/>
</dbReference>
<dbReference type="Proteomes" id="UP001054902">
    <property type="component" value="Unassembled WGS sequence"/>
</dbReference>
<reference evidence="1 2" key="1">
    <citation type="journal article" date="2021" name="Sci. Rep.">
        <title>The genome of the diatom Chaetoceros tenuissimus carries an ancient integrated fragment of an extant virus.</title>
        <authorList>
            <person name="Hongo Y."/>
            <person name="Kimura K."/>
            <person name="Takaki Y."/>
            <person name="Yoshida Y."/>
            <person name="Baba S."/>
            <person name="Kobayashi G."/>
            <person name="Nagasaki K."/>
            <person name="Hano T."/>
            <person name="Tomaru Y."/>
        </authorList>
    </citation>
    <scope>NUCLEOTIDE SEQUENCE [LARGE SCALE GENOMIC DNA]</scope>
    <source>
        <strain evidence="1 2">NIES-3715</strain>
    </source>
</reference>
<comment type="caution">
    <text evidence="1">The sequence shown here is derived from an EMBL/GenBank/DDBJ whole genome shotgun (WGS) entry which is preliminary data.</text>
</comment>
<organism evidence="1 2">
    <name type="scientific">Chaetoceros tenuissimus</name>
    <dbReference type="NCBI Taxonomy" id="426638"/>
    <lineage>
        <taxon>Eukaryota</taxon>
        <taxon>Sar</taxon>
        <taxon>Stramenopiles</taxon>
        <taxon>Ochrophyta</taxon>
        <taxon>Bacillariophyta</taxon>
        <taxon>Coscinodiscophyceae</taxon>
        <taxon>Chaetocerotophycidae</taxon>
        <taxon>Chaetocerotales</taxon>
        <taxon>Chaetocerotaceae</taxon>
        <taxon>Chaetoceros</taxon>
    </lineage>
</organism>
<gene>
    <name evidence="1" type="ORF">CTEN210_18340</name>
</gene>
<evidence type="ECO:0008006" key="3">
    <source>
        <dbReference type="Google" id="ProtNLM"/>
    </source>
</evidence>
<accession>A0AAD3HG14</accession>
<name>A0AAD3HG14_9STRA</name>
<keyword evidence="2" id="KW-1185">Reference proteome</keyword>
<dbReference type="InterPro" id="IPR053139">
    <property type="entry name" value="Surface_bspA-like"/>
</dbReference>
<dbReference type="PANTHER" id="PTHR45661">
    <property type="entry name" value="SURFACE ANTIGEN"/>
    <property type="match status" value="1"/>
</dbReference>
<protein>
    <recommendedName>
        <fullName evidence="3">Leucine-rich repeat domain-containing protein</fullName>
    </recommendedName>
</protein>
<dbReference type="EMBL" id="BLLK01000075">
    <property type="protein sequence ID" value="GFH61864.1"/>
    <property type="molecule type" value="Genomic_DNA"/>
</dbReference>
<proteinExistence type="predicted"/>
<dbReference type="PANTHER" id="PTHR45661:SF3">
    <property type="entry name" value="IG-LIKE DOMAIN-CONTAINING PROTEIN"/>
    <property type="match status" value="1"/>
</dbReference>
<evidence type="ECO:0000313" key="2">
    <source>
        <dbReference type="Proteomes" id="UP001054902"/>
    </source>
</evidence>
<dbReference type="Pfam" id="PF13306">
    <property type="entry name" value="LRR_5"/>
    <property type="match status" value="1"/>
</dbReference>